<proteinExistence type="predicted"/>
<evidence type="ECO:0000313" key="2">
    <source>
        <dbReference type="EMBL" id="AKS10538.1"/>
    </source>
</evidence>
<dbReference type="EMBL" id="KT070138">
    <property type="protein sequence ID" value="AKS10538.1"/>
    <property type="molecule type" value="Genomic_DNA"/>
</dbReference>
<evidence type="ECO:0000256" key="1">
    <source>
        <dbReference type="SAM" id="MobiDB-lite"/>
    </source>
</evidence>
<feature type="region of interest" description="Disordered" evidence="1">
    <location>
        <begin position="12"/>
        <end position="39"/>
    </location>
</feature>
<geneLocation type="plasmid" evidence="2">
    <name>pGES-GZ</name>
</geneLocation>
<sequence>MLREFMQAFADRHQGGLQPDMFTAPAARKPRQSTKRKAI</sequence>
<accession>A0A0K0VLF4</accession>
<organism evidence="2">
    <name type="scientific">Klebsiella pneumoniae</name>
    <dbReference type="NCBI Taxonomy" id="573"/>
    <lineage>
        <taxon>Bacteria</taxon>
        <taxon>Pseudomonadati</taxon>
        <taxon>Pseudomonadota</taxon>
        <taxon>Gammaproteobacteria</taxon>
        <taxon>Enterobacterales</taxon>
        <taxon>Enterobacteriaceae</taxon>
        <taxon>Klebsiella/Raoultella group</taxon>
        <taxon>Klebsiella</taxon>
        <taxon>Klebsiella pneumoniae complex</taxon>
    </lineage>
</organism>
<dbReference type="AlphaFoldDB" id="A0A0K0VLF4"/>
<feature type="compositionally biased region" description="Basic residues" evidence="1">
    <location>
        <begin position="28"/>
        <end position="39"/>
    </location>
</feature>
<name>A0A0K0VLF4_KLEPN</name>
<gene>
    <name evidence="2" type="ORF">pGES-GZ_022</name>
</gene>
<protein>
    <submittedName>
        <fullName evidence="2">Uncharacterized protein</fullName>
    </submittedName>
</protein>
<keyword evidence="2" id="KW-0614">Plasmid</keyword>
<reference evidence="2" key="1">
    <citation type="submission" date="2016-04" db="EMBL/GenBank/DDBJ databases">
        <title>Emergence and Characterization of GES-5-producing Klebsiella pneumoniae in China.</title>
        <authorList>
            <person name="Chen D.-Q."/>
            <person name="Wang Q."/>
        </authorList>
    </citation>
    <scope>NUCLEOTIDE SEQUENCE</scope>
    <source>
        <strain evidence="2">KP01</strain>
        <plasmid evidence="2">pGES-GZ</plasmid>
    </source>
</reference>